<evidence type="ECO:0000256" key="6">
    <source>
        <dbReference type="ARBA" id="ARBA00022695"/>
    </source>
</evidence>
<feature type="domain" description="Poly(A) RNA polymerase mitochondrial-like central palm" evidence="14">
    <location>
        <begin position="2"/>
        <end position="130"/>
    </location>
</feature>
<evidence type="ECO:0000259" key="14">
    <source>
        <dbReference type="Pfam" id="PF22600"/>
    </source>
</evidence>
<dbReference type="InterPro" id="IPR002058">
    <property type="entry name" value="PAP_assoc"/>
</dbReference>
<dbReference type="SUPFAM" id="SSF54928">
    <property type="entry name" value="RNA-binding domain, RBD"/>
    <property type="match status" value="1"/>
</dbReference>
<evidence type="ECO:0000256" key="1">
    <source>
        <dbReference type="ARBA" id="ARBA00001936"/>
    </source>
</evidence>
<comment type="caution">
    <text evidence="15">The sequence shown here is derived from an EMBL/GenBank/DDBJ whole genome shotgun (WGS) entry which is preliminary data.</text>
</comment>
<keyword evidence="8" id="KW-0460">Magnesium</keyword>
<feature type="domain" description="RRM" evidence="12">
    <location>
        <begin position="376"/>
        <end position="425"/>
    </location>
</feature>
<dbReference type="InterPro" id="IPR043519">
    <property type="entry name" value="NT_sf"/>
</dbReference>
<evidence type="ECO:0000256" key="5">
    <source>
        <dbReference type="ARBA" id="ARBA00022679"/>
    </source>
</evidence>
<dbReference type="GO" id="GO:0003723">
    <property type="term" value="F:RNA binding"/>
    <property type="evidence" value="ECO:0007669"/>
    <property type="project" value="InterPro"/>
</dbReference>
<evidence type="ECO:0000256" key="4">
    <source>
        <dbReference type="ARBA" id="ARBA00021679"/>
    </source>
</evidence>
<gene>
    <name evidence="15" type="ORF">DdX_18026</name>
</gene>
<keyword evidence="16" id="KW-1185">Reference proteome</keyword>
<sequence>MLQSENEVLVKTTVWRMLSDALHPYFDRGYLAMKGSTINTFGTRNSDLDLCLAIRWDEKKTYDRYIICDILRRAKSILLEEEFVSNITLIPARVPILRVYLIFPFNHLQVEMSCNCIAGIFNTHLLSYYGRLDERVPAMASYLKNWAKKQGIINPKNGTLNSYSMVLMVIHFLQCAVDPPILPNLIDVFPDIFSGKGHVHELEYGLQLNLPDIPKNDRSLAELIYGFLNYYAQFDYKKVGISIRKGRVFDRSQRPKEEHKFLFMLEEAYDGTTVPKNLTKEKKLQKIVKGFQEARDELLMYLVGGTLKALPSSKDGIPLGKQHFLGSANLDPGQIPDFNSTRDEEERKLTSNSTVINLTNRIHVFGPCLHPTETNPRDLQREDIQTYFGQFGKVIHVSVKKILDDIRTNSIVTFANCDSAEKCIEFALHQKHKILVQNFYVGRAKPTKGMKKIPAGLTNKMFVSGPCLHPEKMNPTAFLERKFTRTLADSETLPP</sequence>
<evidence type="ECO:0000259" key="12">
    <source>
        <dbReference type="Pfam" id="PF00076"/>
    </source>
</evidence>
<evidence type="ECO:0000256" key="8">
    <source>
        <dbReference type="ARBA" id="ARBA00022842"/>
    </source>
</evidence>
<evidence type="ECO:0000256" key="7">
    <source>
        <dbReference type="ARBA" id="ARBA00022723"/>
    </source>
</evidence>
<evidence type="ECO:0000313" key="15">
    <source>
        <dbReference type="EMBL" id="KAI1698217.1"/>
    </source>
</evidence>
<evidence type="ECO:0000259" key="13">
    <source>
        <dbReference type="Pfam" id="PF03828"/>
    </source>
</evidence>
<dbReference type="GO" id="GO:0050265">
    <property type="term" value="F:RNA uridylyltransferase activity"/>
    <property type="evidence" value="ECO:0007669"/>
    <property type="project" value="UniProtKB-EC"/>
</dbReference>
<evidence type="ECO:0000256" key="3">
    <source>
        <dbReference type="ARBA" id="ARBA00012472"/>
    </source>
</evidence>
<dbReference type="EC" id="2.7.7.52" evidence="3"/>
<dbReference type="GO" id="GO:0031123">
    <property type="term" value="P:RNA 3'-end processing"/>
    <property type="evidence" value="ECO:0007669"/>
    <property type="project" value="TreeGrafter"/>
</dbReference>
<feature type="domain" description="PAP-associated" evidence="13">
    <location>
        <begin position="219"/>
        <end position="270"/>
    </location>
</feature>
<accession>A0AAD4MN21</accession>
<dbReference type="Pfam" id="PF22600">
    <property type="entry name" value="MTPAP-like_central"/>
    <property type="match status" value="1"/>
</dbReference>
<dbReference type="GO" id="GO:1990817">
    <property type="term" value="F:poly(A) RNA polymerase activity"/>
    <property type="evidence" value="ECO:0007669"/>
    <property type="project" value="TreeGrafter"/>
</dbReference>
<comment type="cofactor">
    <cofactor evidence="1">
        <name>Mn(2+)</name>
        <dbReference type="ChEBI" id="CHEBI:29035"/>
    </cofactor>
</comment>
<reference evidence="15" key="1">
    <citation type="submission" date="2022-01" db="EMBL/GenBank/DDBJ databases">
        <title>Genome Sequence Resource for Two Populations of Ditylenchus destructor, the Migratory Endoparasitic Phytonematode.</title>
        <authorList>
            <person name="Zhang H."/>
            <person name="Lin R."/>
            <person name="Xie B."/>
        </authorList>
    </citation>
    <scope>NUCLEOTIDE SEQUENCE</scope>
    <source>
        <strain evidence="15">BazhouSP</strain>
    </source>
</reference>
<keyword evidence="7" id="KW-0479">Metal-binding</keyword>
<evidence type="ECO:0000256" key="2">
    <source>
        <dbReference type="ARBA" id="ARBA00001946"/>
    </source>
</evidence>
<dbReference type="SUPFAM" id="SSF81631">
    <property type="entry name" value="PAP/OAS1 substrate-binding domain"/>
    <property type="match status" value="1"/>
</dbReference>
<organism evidence="15 16">
    <name type="scientific">Ditylenchus destructor</name>
    <dbReference type="NCBI Taxonomy" id="166010"/>
    <lineage>
        <taxon>Eukaryota</taxon>
        <taxon>Metazoa</taxon>
        <taxon>Ecdysozoa</taxon>
        <taxon>Nematoda</taxon>
        <taxon>Chromadorea</taxon>
        <taxon>Rhabditida</taxon>
        <taxon>Tylenchina</taxon>
        <taxon>Tylenchomorpha</taxon>
        <taxon>Sphaerularioidea</taxon>
        <taxon>Anguinidae</taxon>
        <taxon>Anguininae</taxon>
        <taxon>Ditylenchus</taxon>
    </lineage>
</organism>
<dbReference type="Gene3D" id="1.10.1410.10">
    <property type="match status" value="1"/>
</dbReference>
<dbReference type="InterPro" id="IPR035979">
    <property type="entry name" value="RBD_domain_sf"/>
</dbReference>
<keyword evidence="5" id="KW-0808">Transferase</keyword>
<dbReference type="CDD" id="cd00590">
    <property type="entry name" value="RRM_SF"/>
    <property type="match status" value="1"/>
</dbReference>
<dbReference type="PANTHER" id="PTHR12271">
    <property type="entry name" value="POLY A POLYMERASE CID PAP -RELATED"/>
    <property type="match status" value="1"/>
</dbReference>
<protein>
    <recommendedName>
        <fullName evidence="4">Speckle targeted PIP5K1A-regulated poly(A) polymerase</fullName>
        <ecNumber evidence="3">2.7.7.52</ecNumber>
    </recommendedName>
    <alternativeName>
        <fullName evidence="9">RNA-binding motif protein 21</fullName>
    </alternativeName>
    <alternativeName>
        <fullName evidence="10">U6 snRNA-specific terminal uridylyltransferase 1</fullName>
    </alternativeName>
</protein>
<dbReference type="CDD" id="cd05402">
    <property type="entry name" value="NT_PAP_TUTase"/>
    <property type="match status" value="1"/>
</dbReference>
<dbReference type="AlphaFoldDB" id="A0AAD4MN21"/>
<dbReference type="Gene3D" id="3.30.460.10">
    <property type="entry name" value="Beta Polymerase, domain 2"/>
    <property type="match status" value="1"/>
</dbReference>
<proteinExistence type="predicted"/>
<dbReference type="InterPro" id="IPR012677">
    <property type="entry name" value="Nucleotide-bd_a/b_plait_sf"/>
</dbReference>
<name>A0AAD4MN21_9BILA</name>
<keyword evidence="6" id="KW-0548">Nucleotidyltransferase</keyword>
<comment type="catalytic activity">
    <reaction evidence="11">
        <text>RNA(n) + UTP = RNA(n)-3'-uridine ribonucleotide + diphosphate</text>
        <dbReference type="Rhea" id="RHEA:14785"/>
        <dbReference type="Rhea" id="RHEA-COMP:14527"/>
        <dbReference type="Rhea" id="RHEA-COMP:17348"/>
        <dbReference type="ChEBI" id="CHEBI:33019"/>
        <dbReference type="ChEBI" id="CHEBI:46398"/>
        <dbReference type="ChEBI" id="CHEBI:140395"/>
        <dbReference type="ChEBI" id="CHEBI:173116"/>
        <dbReference type="EC" id="2.7.7.52"/>
    </reaction>
</comment>
<dbReference type="Pfam" id="PF00076">
    <property type="entry name" value="RRM_1"/>
    <property type="match status" value="1"/>
</dbReference>
<dbReference type="InterPro" id="IPR054708">
    <property type="entry name" value="MTPAP-like_central"/>
</dbReference>
<dbReference type="GO" id="GO:0046872">
    <property type="term" value="F:metal ion binding"/>
    <property type="evidence" value="ECO:0007669"/>
    <property type="project" value="UniProtKB-KW"/>
</dbReference>
<evidence type="ECO:0000256" key="11">
    <source>
        <dbReference type="ARBA" id="ARBA00049105"/>
    </source>
</evidence>
<dbReference type="PANTHER" id="PTHR12271:SF117">
    <property type="entry name" value="PAP-ASSOCIATED DOMAIN-CONTAINING PROTEIN"/>
    <property type="match status" value="1"/>
</dbReference>
<evidence type="ECO:0000256" key="10">
    <source>
        <dbReference type="ARBA" id="ARBA00033036"/>
    </source>
</evidence>
<evidence type="ECO:0000313" key="16">
    <source>
        <dbReference type="Proteomes" id="UP001201812"/>
    </source>
</evidence>
<dbReference type="Gene3D" id="3.30.70.330">
    <property type="match status" value="1"/>
</dbReference>
<comment type="cofactor">
    <cofactor evidence="2">
        <name>Mg(2+)</name>
        <dbReference type="ChEBI" id="CHEBI:18420"/>
    </cofactor>
</comment>
<dbReference type="InterPro" id="IPR000504">
    <property type="entry name" value="RRM_dom"/>
</dbReference>
<dbReference type="SUPFAM" id="SSF81301">
    <property type="entry name" value="Nucleotidyltransferase"/>
    <property type="match status" value="1"/>
</dbReference>
<dbReference type="EMBL" id="JAKKPZ010000228">
    <property type="protein sequence ID" value="KAI1698217.1"/>
    <property type="molecule type" value="Genomic_DNA"/>
</dbReference>
<dbReference type="Proteomes" id="UP001201812">
    <property type="component" value="Unassembled WGS sequence"/>
</dbReference>
<evidence type="ECO:0000256" key="9">
    <source>
        <dbReference type="ARBA" id="ARBA00030790"/>
    </source>
</evidence>
<dbReference type="Pfam" id="PF03828">
    <property type="entry name" value="PAP_assoc"/>
    <property type="match status" value="1"/>
</dbReference>